<evidence type="ECO:0000259" key="11">
    <source>
        <dbReference type="Pfam" id="PF02223"/>
    </source>
</evidence>
<dbReference type="Pfam" id="PF02223">
    <property type="entry name" value="Thymidylate_kin"/>
    <property type="match status" value="1"/>
</dbReference>
<protein>
    <recommendedName>
        <fullName evidence="3 10">Thymidylate kinase</fullName>
        <ecNumber evidence="2 10">2.7.4.9</ecNumber>
    </recommendedName>
    <alternativeName>
        <fullName evidence="10">dTMP kinase</fullName>
    </alternativeName>
</protein>
<keyword evidence="13" id="KW-1185">Reference proteome</keyword>
<dbReference type="PANTHER" id="PTHR10344">
    <property type="entry name" value="THYMIDYLATE KINASE"/>
    <property type="match status" value="1"/>
</dbReference>
<dbReference type="EMBL" id="JBHSSM010000004">
    <property type="protein sequence ID" value="MFC6314057.1"/>
    <property type="molecule type" value="Genomic_DNA"/>
</dbReference>
<evidence type="ECO:0000256" key="4">
    <source>
        <dbReference type="ARBA" id="ARBA00022679"/>
    </source>
</evidence>
<keyword evidence="7 10" id="KW-0418">Kinase</keyword>
<comment type="catalytic activity">
    <reaction evidence="9 10">
        <text>dTMP + ATP = dTDP + ADP</text>
        <dbReference type="Rhea" id="RHEA:13517"/>
        <dbReference type="ChEBI" id="CHEBI:30616"/>
        <dbReference type="ChEBI" id="CHEBI:58369"/>
        <dbReference type="ChEBI" id="CHEBI:63528"/>
        <dbReference type="ChEBI" id="CHEBI:456216"/>
        <dbReference type="EC" id="2.7.4.9"/>
    </reaction>
</comment>
<comment type="caution">
    <text evidence="12">The sequence shown here is derived from an EMBL/GenBank/DDBJ whole genome shotgun (WGS) entry which is preliminary data.</text>
</comment>
<dbReference type="PROSITE" id="PS01331">
    <property type="entry name" value="THYMIDYLATE_KINASE"/>
    <property type="match status" value="1"/>
</dbReference>
<dbReference type="InterPro" id="IPR039430">
    <property type="entry name" value="Thymidylate_kin-like_dom"/>
</dbReference>
<comment type="similarity">
    <text evidence="1 10">Belongs to the thymidylate kinase family.</text>
</comment>
<dbReference type="Gene3D" id="3.40.50.300">
    <property type="entry name" value="P-loop containing nucleotide triphosphate hydrolases"/>
    <property type="match status" value="1"/>
</dbReference>
<proteinExistence type="inferred from homology"/>
<evidence type="ECO:0000256" key="5">
    <source>
        <dbReference type="ARBA" id="ARBA00022727"/>
    </source>
</evidence>
<feature type="domain" description="Thymidylate kinase-like" evidence="11">
    <location>
        <begin position="8"/>
        <end position="198"/>
    </location>
</feature>
<dbReference type="EC" id="2.7.4.9" evidence="2 10"/>
<evidence type="ECO:0000256" key="6">
    <source>
        <dbReference type="ARBA" id="ARBA00022741"/>
    </source>
</evidence>
<keyword evidence="8 10" id="KW-0067">ATP-binding</keyword>
<dbReference type="GO" id="GO:0004798">
    <property type="term" value="F:dTMP kinase activity"/>
    <property type="evidence" value="ECO:0007669"/>
    <property type="project" value="UniProtKB-EC"/>
</dbReference>
<accession>A0ABW1UJF9</accession>
<evidence type="ECO:0000256" key="10">
    <source>
        <dbReference type="HAMAP-Rule" id="MF_00165"/>
    </source>
</evidence>
<keyword evidence="6 10" id="KW-0547">Nucleotide-binding</keyword>
<keyword evidence="5 10" id="KW-0545">Nucleotide biosynthesis</keyword>
<feature type="binding site" evidence="10">
    <location>
        <begin position="10"/>
        <end position="17"/>
    </location>
    <ligand>
        <name>ATP</name>
        <dbReference type="ChEBI" id="CHEBI:30616"/>
    </ligand>
</feature>
<dbReference type="NCBIfam" id="TIGR00041">
    <property type="entry name" value="DTMP_kinase"/>
    <property type="match status" value="1"/>
</dbReference>
<dbReference type="RefSeq" id="WP_125598840.1">
    <property type="nucleotide sequence ID" value="NZ_JBHSSM010000004.1"/>
</dbReference>
<keyword evidence="4 10" id="KW-0808">Transferase</keyword>
<evidence type="ECO:0000256" key="2">
    <source>
        <dbReference type="ARBA" id="ARBA00012980"/>
    </source>
</evidence>
<reference evidence="13" key="1">
    <citation type="journal article" date="2019" name="Int. J. Syst. Evol. Microbiol.">
        <title>The Global Catalogue of Microorganisms (GCM) 10K type strain sequencing project: providing services to taxonomists for standard genome sequencing and annotation.</title>
        <authorList>
            <consortium name="The Broad Institute Genomics Platform"/>
            <consortium name="The Broad Institute Genome Sequencing Center for Infectious Disease"/>
            <person name="Wu L."/>
            <person name="Ma J."/>
        </authorList>
    </citation>
    <scope>NUCLEOTIDE SEQUENCE [LARGE SCALE GENOMIC DNA]</scope>
    <source>
        <strain evidence="13">CCM 8897</strain>
    </source>
</reference>
<dbReference type="InterPro" id="IPR018094">
    <property type="entry name" value="Thymidylate_kinase"/>
</dbReference>
<dbReference type="CDD" id="cd01672">
    <property type="entry name" value="TMPK"/>
    <property type="match status" value="1"/>
</dbReference>
<organism evidence="12 13">
    <name type="scientific">Lapidilactobacillus achengensis</name>
    <dbReference type="NCBI Taxonomy" id="2486000"/>
    <lineage>
        <taxon>Bacteria</taxon>
        <taxon>Bacillati</taxon>
        <taxon>Bacillota</taxon>
        <taxon>Bacilli</taxon>
        <taxon>Lactobacillales</taxon>
        <taxon>Lactobacillaceae</taxon>
        <taxon>Lapidilactobacillus</taxon>
    </lineage>
</organism>
<comment type="function">
    <text evidence="10">Phosphorylation of dTMP to form dTDP in both de novo and salvage pathways of dTTP synthesis.</text>
</comment>
<dbReference type="HAMAP" id="MF_00165">
    <property type="entry name" value="Thymidylate_kinase"/>
    <property type="match status" value="1"/>
</dbReference>
<evidence type="ECO:0000313" key="13">
    <source>
        <dbReference type="Proteomes" id="UP001596310"/>
    </source>
</evidence>
<dbReference type="PANTHER" id="PTHR10344:SF4">
    <property type="entry name" value="UMP-CMP KINASE 2, MITOCHONDRIAL"/>
    <property type="match status" value="1"/>
</dbReference>
<dbReference type="SUPFAM" id="SSF52540">
    <property type="entry name" value="P-loop containing nucleoside triphosphate hydrolases"/>
    <property type="match status" value="1"/>
</dbReference>
<evidence type="ECO:0000313" key="12">
    <source>
        <dbReference type="EMBL" id="MFC6314057.1"/>
    </source>
</evidence>
<name>A0ABW1UJF9_9LACO</name>
<evidence type="ECO:0000256" key="1">
    <source>
        <dbReference type="ARBA" id="ARBA00009776"/>
    </source>
</evidence>
<dbReference type="InterPro" id="IPR018095">
    <property type="entry name" value="Thymidylate_kin_CS"/>
</dbReference>
<dbReference type="Proteomes" id="UP001596310">
    <property type="component" value="Unassembled WGS sequence"/>
</dbReference>
<dbReference type="InterPro" id="IPR027417">
    <property type="entry name" value="P-loop_NTPase"/>
</dbReference>
<evidence type="ECO:0000256" key="7">
    <source>
        <dbReference type="ARBA" id="ARBA00022777"/>
    </source>
</evidence>
<sequence length="213" mass="23399">MAGFFISFEGPDGAGKSTVIQELMQPLASQTGQQIVVTREPGGSAIAEKIRQIILDVNNQEMDDWTEALLFAASRRQHLVEVIEPALAADKIVLCDRFVDSSVAYQGGGHQLGTDQVAALNDFAIQGHYPDLTLYLDVPVTVGLQRVQKLGAGFDRLEGQKLAFHQRVRDTYQTLLAANPQRMIAVDADRPLALVQQDCLAIIKEHFQARNSD</sequence>
<evidence type="ECO:0000256" key="8">
    <source>
        <dbReference type="ARBA" id="ARBA00022840"/>
    </source>
</evidence>
<evidence type="ECO:0000256" key="9">
    <source>
        <dbReference type="ARBA" id="ARBA00048743"/>
    </source>
</evidence>
<evidence type="ECO:0000256" key="3">
    <source>
        <dbReference type="ARBA" id="ARBA00017144"/>
    </source>
</evidence>
<gene>
    <name evidence="10 12" type="primary">tmk</name>
    <name evidence="12" type="ORF">ACFQHW_00535</name>
</gene>